<keyword evidence="2" id="KW-0378">Hydrolase</keyword>
<dbReference type="HOGENOM" id="CLU_076058_0_0_10"/>
<accession>H8KPW8</accession>
<evidence type="ECO:0000313" key="2">
    <source>
        <dbReference type="EMBL" id="AFD06077.1"/>
    </source>
</evidence>
<dbReference type="eggNOG" id="COG1409">
    <property type="taxonomic scope" value="Bacteria"/>
</dbReference>
<dbReference type="InterPro" id="IPR004843">
    <property type="entry name" value="Calcineurin-like_PHP"/>
</dbReference>
<dbReference type="Gene3D" id="3.60.21.10">
    <property type="match status" value="1"/>
</dbReference>
<protein>
    <submittedName>
        <fullName evidence="2">Putative phosphohydrolase</fullName>
    </submittedName>
</protein>
<dbReference type="Pfam" id="PF00149">
    <property type="entry name" value="Metallophos"/>
    <property type="match status" value="1"/>
</dbReference>
<organism evidence="2 3">
    <name type="scientific">Solitalea canadensis (strain ATCC 29591 / DSM 3403 / JCM 21819 / LMG 8368 / NBRC 15130 / NCIMB 12057 / USAM 9D)</name>
    <name type="common">Flexibacter canadensis</name>
    <dbReference type="NCBI Taxonomy" id="929556"/>
    <lineage>
        <taxon>Bacteria</taxon>
        <taxon>Pseudomonadati</taxon>
        <taxon>Bacteroidota</taxon>
        <taxon>Sphingobacteriia</taxon>
        <taxon>Sphingobacteriales</taxon>
        <taxon>Sphingobacteriaceae</taxon>
        <taxon>Solitalea</taxon>
    </lineage>
</organism>
<keyword evidence="3" id="KW-1185">Reference proteome</keyword>
<dbReference type="NCBIfam" id="TIGR01409">
    <property type="entry name" value="TAT_signal_seq"/>
    <property type="match status" value="1"/>
</dbReference>
<gene>
    <name evidence="2" type="ordered locus">Solca_0965</name>
</gene>
<proteinExistence type="predicted"/>
<dbReference type="InterPro" id="IPR029052">
    <property type="entry name" value="Metallo-depent_PP-like"/>
</dbReference>
<dbReference type="InterPro" id="IPR019546">
    <property type="entry name" value="TAT_signal_bac_arc"/>
</dbReference>
<dbReference type="EMBL" id="CP003349">
    <property type="protein sequence ID" value="AFD06077.1"/>
    <property type="molecule type" value="Genomic_DNA"/>
</dbReference>
<feature type="domain" description="Calcineurin-like phosphoesterase" evidence="1">
    <location>
        <begin position="43"/>
        <end position="259"/>
    </location>
</feature>
<dbReference type="PROSITE" id="PS51318">
    <property type="entry name" value="TAT"/>
    <property type="match status" value="1"/>
</dbReference>
<dbReference type="GO" id="GO:0016787">
    <property type="term" value="F:hydrolase activity"/>
    <property type="evidence" value="ECO:0007669"/>
    <property type="project" value="UniProtKB-KW"/>
</dbReference>
<evidence type="ECO:0000259" key="1">
    <source>
        <dbReference type="Pfam" id="PF00149"/>
    </source>
</evidence>
<dbReference type="KEGG" id="scn:Solca_0965"/>
<dbReference type="PANTHER" id="PTHR43143">
    <property type="entry name" value="METALLOPHOSPHOESTERASE, CALCINEURIN SUPERFAMILY"/>
    <property type="match status" value="1"/>
</dbReference>
<dbReference type="OrthoDB" id="9791866at2"/>
<reference evidence="2" key="1">
    <citation type="submission" date="2012-02" db="EMBL/GenBank/DDBJ databases">
        <title>The complete genome of Solitalea canadensis DSM 3403.</title>
        <authorList>
            <consortium name="US DOE Joint Genome Institute (JGI-PGF)"/>
            <person name="Lucas S."/>
            <person name="Copeland A."/>
            <person name="Lapidus A."/>
            <person name="Glavina del Rio T."/>
            <person name="Dalin E."/>
            <person name="Tice H."/>
            <person name="Bruce D."/>
            <person name="Goodwin L."/>
            <person name="Pitluck S."/>
            <person name="Peters L."/>
            <person name="Ovchinnikova G."/>
            <person name="Lu M."/>
            <person name="Kyrpides N."/>
            <person name="Mavromatis K."/>
            <person name="Ivanova N."/>
            <person name="Brettin T."/>
            <person name="Detter J.C."/>
            <person name="Han C."/>
            <person name="Larimer F."/>
            <person name="Land M."/>
            <person name="Hauser L."/>
            <person name="Markowitz V."/>
            <person name="Cheng J.-F."/>
            <person name="Hugenholtz P."/>
            <person name="Woyke T."/>
            <person name="Wu D."/>
            <person name="Spring S."/>
            <person name="Schroeder M."/>
            <person name="Kopitz M."/>
            <person name="Brambilla E."/>
            <person name="Klenk H.-P."/>
            <person name="Eisen J.A."/>
        </authorList>
    </citation>
    <scope>NUCLEOTIDE SEQUENCE</scope>
    <source>
        <strain evidence="2">DSM 3403</strain>
    </source>
</reference>
<dbReference type="RefSeq" id="WP_014679305.1">
    <property type="nucleotide sequence ID" value="NC_017770.1"/>
</dbReference>
<dbReference type="SUPFAM" id="SSF56300">
    <property type="entry name" value="Metallo-dependent phosphatases"/>
    <property type="match status" value="1"/>
</dbReference>
<evidence type="ECO:0000313" key="3">
    <source>
        <dbReference type="Proteomes" id="UP000007590"/>
    </source>
</evidence>
<dbReference type="InterPro" id="IPR051918">
    <property type="entry name" value="STPP_CPPED1"/>
</dbReference>
<dbReference type="Proteomes" id="UP000007590">
    <property type="component" value="Chromosome"/>
</dbReference>
<dbReference type="InterPro" id="IPR006311">
    <property type="entry name" value="TAT_signal"/>
</dbReference>
<sequence>MSNRRDFLRNAAVFGAASLLGTGIPLVSAAEIKPADPRKKRALRFAHITDCHVIDKPVCVSSMKTVFDQINGLKDKPSFIINSGDTVMDSNNQKKEDLESRWNVWRQAVQHNKLPLHSCLGNHDVWYGPKELDEEYKKDRRYGKTWAIEELKMPARYYSFEQNNWKFIALDSMGLHYGLDEEQFTWLENELSNSNGKHVCVYSHVPIMSFGALMYYVDEKKDLGEVAFPKGDMHSDIKKLKNLFYKHKNVKLCLSGHVHYIDATDYLGVKYLCNGAVSSNWWDGVLAEFPNVYAVIDLYTDGTSDCQLVYYNQA</sequence>
<dbReference type="PANTHER" id="PTHR43143:SF1">
    <property type="entry name" value="SERINE_THREONINE-PROTEIN PHOSPHATASE CPPED1"/>
    <property type="match status" value="1"/>
</dbReference>
<dbReference type="STRING" id="929556.Solca_0965"/>
<dbReference type="AlphaFoldDB" id="H8KPW8"/>
<name>H8KPW8_SOLCM</name>